<proteinExistence type="predicted"/>
<protein>
    <submittedName>
        <fullName evidence="2">Uncharacterized protein</fullName>
    </submittedName>
</protein>
<evidence type="ECO:0000313" key="2">
    <source>
        <dbReference type="EMBL" id="KAF5194631.1"/>
    </source>
</evidence>
<keyword evidence="1" id="KW-0472">Membrane</keyword>
<feature type="transmembrane region" description="Helical" evidence="1">
    <location>
        <begin position="276"/>
        <end position="295"/>
    </location>
</feature>
<evidence type="ECO:0000256" key="1">
    <source>
        <dbReference type="SAM" id="Phobius"/>
    </source>
</evidence>
<accession>A0A7J6WBD9</accession>
<sequence>MYIEKETHQQTTYQNRGFYINAMEQSITEQIKDSRCFLLRIKKTFQISDMPKIKEVRGKAHTQASLFLALGKVYTTITQQGFQFHTQFLQNQSLARSYLSLFISIVIILDFRTRIDHICGFSSANFTNQMSLAEILVPSLANAANRFLILHPPLEILQYLLGDAMRRLREECSKFILDNGFSFGHKGAELHNSISKALKICKMGCAHRSLYTCRETINNTSKSLLSCPPFPSRSDLSSRSSHLSSSSFLVRVQAAENREYQLALHFHFLNFRLGSFGNFNSIMFIGLCVGLRIYFYRLLAKVSCRGKVYVPLLLFSDWILMDW</sequence>
<name>A0A7J6WBD9_THATH</name>
<dbReference type="Proteomes" id="UP000554482">
    <property type="component" value="Unassembled WGS sequence"/>
</dbReference>
<dbReference type="EMBL" id="JABWDY010018455">
    <property type="protein sequence ID" value="KAF5194631.1"/>
    <property type="molecule type" value="Genomic_DNA"/>
</dbReference>
<reference evidence="2 3" key="1">
    <citation type="submission" date="2020-06" db="EMBL/GenBank/DDBJ databases">
        <title>Transcriptomic and genomic resources for Thalictrum thalictroides and T. hernandezii: Facilitating candidate gene discovery in an emerging model plant lineage.</title>
        <authorList>
            <person name="Arias T."/>
            <person name="Riano-Pachon D.M."/>
            <person name="Di Stilio V.S."/>
        </authorList>
    </citation>
    <scope>NUCLEOTIDE SEQUENCE [LARGE SCALE GENOMIC DNA]</scope>
    <source>
        <strain evidence="3">cv. WT478/WT964</strain>
        <tissue evidence="2">Leaves</tissue>
    </source>
</reference>
<keyword evidence="3" id="KW-1185">Reference proteome</keyword>
<organism evidence="2 3">
    <name type="scientific">Thalictrum thalictroides</name>
    <name type="common">Rue-anemone</name>
    <name type="synonym">Anemone thalictroides</name>
    <dbReference type="NCBI Taxonomy" id="46969"/>
    <lineage>
        <taxon>Eukaryota</taxon>
        <taxon>Viridiplantae</taxon>
        <taxon>Streptophyta</taxon>
        <taxon>Embryophyta</taxon>
        <taxon>Tracheophyta</taxon>
        <taxon>Spermatophyta</taxon>
        <taxon>Magnoliopsida</taxon>
        <taxon>Ranunculales</taxon>
        <taxon>Ranunculaceae</taxon>
        <taxon>Thalictroideae</taxon>
        <taxon>Thalictrum</taxon>
    </lineage>
</organism>
<keyword evidence="1" id="KW-0812">Transmembrane</keyword>
<evidence type="ECO:0000313" key="3">
    <source>
        <dbReference type="Proteomes" id="UP000554482"/>
    </source>
</evidence>
<gene>
    <name evidence="2" type="ORF">FRX31_015782</name>
</gene>
<keyword evidence="1" id="KW-1133">Transmembrane helix</keyword>
<comment type="caution">
    <text evidence="2">The sequence shown here is derived from an EMBL/GenBank/DDBJ whole genome shotgun (WGS) entry which is preliminary data.</text>
</comment>
<dbReference type="AlphaFoldDB" id="A0A7J6WBD9"/>